<evidence type="ECO:0000313" key="2">
    <source>
        <dbReference type="Proteomes" id="UP000178936"/>
    </source>
</evidence>
<dbReference type="EMBL" id="MHTB01000003">
    <property type="protein sequence ID" value="OHA55838.1"/>
    <property type="molecule type" value="Genomic_DNA"/>
</dbReference>
<accession>A0A1G2Q5M3</accession>
<protein>
    <submittedName>
        <fullName evidence="1">Uncharacterized protein</fullName>
    </submittedName>
</protein>
<dbReference type="AlphaFoldDB" id="A0A1G2Q5M3"/>
<name>A0A1G2Q5M3_9BACT</name>
<sequence length="108" mass="12347">MKKDMYRRARGGMARMFDIYCANCGAWVLKYQKDGIGHLLRCYLNRIFGPPELAALQSNLAIKEPKDMTNLMCPSCSTVIGTPMRHIDGRLAFRLMKGKYSKKIRKGE</sequence>
<gene>
    <name evidence="1" type="ORF">A2226_03935</name>
</gene>
<evidence type="ECO:0000313" key="1">
    <source>
        <dbReference type="EMBL" id="OHA55838.1"/>
    </source>
</evidence>
<comment type="caution">
    <text evidence="1">The sequence shown here is derived from an EMBL/GenBank/DDBJ whole genome shotgun (WGS) entry which is preliminary data.</text>
</comment>
<organism evidence="1 2">
    <name type="scientific">Candidatus Veblenbacteria bacterium RIFOXYA2_FULL_43_9</name>
    <dbReference type="NCBI Taxonomy" id="1802425"/>
    <lineage>
        <taxon>Bacteria</taxon>
        <taxon>Candidatus Vebleniibacteriota</taxon>
    </lineage>
</organism>
<dbReference type="Proteomes" id="UP000178936">
    <property type="component" value="Unassembled WGS sequence"/>
</dbReference>
<proteinExistence type="predicted"/>
<reference evidence="1 2" key="1">
    <citation type="journal article" date="2016" name="Nat. Commun.">
        <title>Thousands of microbial genomes shed light on interconnected biogeochemical processes in an aquifer system.</title>
        <authorList>
            <person name="Anantharaman K."/>
            <person name="Brown C.T."/>
            <person name="Hug L.A."/>
            <person name="Sharon I."/>
            <person name="Castelle C.J."/>
            <person name="Probst A.J."/>
            <person name="Thomas B.C."/>
            <person name="Singh A."/>
            <person name="Wilkins M.J."/>
            <person name="Karaoz U."/>
            <person name="Brodie E.L."/>
            <person name="Williams K.H."/>
            <person name="Hubbard S.S."/>
            <person name="Banfield J.F."/>
        </authorList>
    </citation>
    <scope>NUCLEOTIDE SEQUENCE [LARGE SCALE GENOMIC DNA]</scope>
</reference>